<dbReference type="SUPFAM" id="SSF52317">
    <property type="entry name" value="Class I glutamine amidotransferase-like"/>
    <property type="match status" value="1"/>
</dbReference>
<keyword evidence="4" id="KW-1185">Reference proteome</keyword>
<dbReference type="GeneID" id="41701529"/>
<dbReference type="Pfam" id="PF13507">
    <property type="entry name" value="GATase_5"/>
    <property type="match status" value="1"/>
</dbReference>
<protein>
    <submittedName>
        <fullName evidence="3">Uncharacterized protein</fullName>
    </submittedName>
</protein>
<evidence type="ECO:0000259" key="2">
    <source>
        <dbReference type="Pfam" id="PF22689"/>
    </source>
</evidence>
<dbReference type="Pfam" id="PF12818">
    <property type="entry name" value="Tegument_dsDNA"/>
    <property type="match status" value="1"/>
</dbReference>
<dbReference type="InterPro" id="IPR036921">
    <property type="entry name" value="PurM-like_N_sf"/>
</dbReference>
<dbReference type="KEGG" id="vg:41701529"/>
<accession>A0A2Z5U693</accession>
<name>A0A2Z5U693_9GAMA</name>
<dbReference type="PANTHER" id="PTHR10099">
    <property type="entry name" value="PHOSPHORIBOSYLFORMYLGLYCINAMIDINE SYNTHASE"/>
    <property type="match status" value="1"/>
</dbReference>
<dbReference type="GO" id="GO:0006164">
    <property type="term" value="P:purine nucleotide biosynthetic process"/>
    <property type="evidence" value="ECO:0007669"/>
    <property type="project" value="TreeGrafter"/>
</dbReference>
<dbReference type="InterPro" id="IPR010077">
    <property type="entry name" value="Herpes_virus_tegument"/>
</dbReference>
<dbReference type="InterPro" id="IPR036676">
    <property type="entry name" value="PurM-like_C_sf"/>
</dbReference>
<dbReference type="RefSeq" id="YP_009551814.1">
    <property type="nucleotide sequence ID" value="NC_040539.1"/>
</dbReference>
<dbReference type="NCBIfam" id="TIGR01739">
    <property type="entry name" value="tegu_FGAM_synt"/>
    <property type="match status" value="1"/>
</dbReference>
<organism evidence="3">
    <name type="scientific">Rhinolophus gammaherpesvirus 1</name>
    <dbReference type="NCBI Taxonomy" id="2054179"/>
    <lineage>
        <taxon>Viruses</taxon>
        <taxon>Duplodnaviria</taxon>
        <taxon>Heunggongvirae</taxon>
        <taxon>Peploviricota</taxon>
        <taxon>Herviviricetes</taxon>
        <taxon>Herpesvirales</taxon>
        <taxon>Orthoherpesviridae</taxon>
        <taxon>Gammaherpesvirinae</taxon>
        <taxon>Percavirus</taxon>
        <taxon>Percavirus rhinolophidgamma1</taxon>
    </lineage>
</organism>
<dbReference type="Gene3D" id="3.30.1330.10">
    <property type="entry name" value="PurM-like, N-terminal domain"/>
    <property type="match status" value="1"/>
</dbReference>
<dbReference type="Gene3D" id="3.40.50.880">
    <property type="match status" value="1"/>
</dbReference>
<dbReference type="Proteomes" id="UP000289908">
    <property type="component" value="Segment"/>
</dbReference>
<dbReference type="InterPro" id="IPR029062">
    <property type="entry name" value="Class_I_gatase-like"/>
</dbReference>
<dbReference type="GO" id="GO:0019033">
    <property type="term" value="C:viral tegument"/>
    <property type="evidence" value="ECO:0007669"/>
    <property type="project" value="InterPro"/>
</dbReference>
<evidence type="ECO:0000259" key="1">
    <source>
        <dbReference type="Pfam" id="PF12818"/>
    </source>
</evidence>
<gene>
    <name evidence="3" type="primary">ORF7</name>
</gene>
<dbReference type="Gene3D" id="3.90.650.10">
    <property type="entry name" value="PurM-like C-terminal domain"/>
    <property type="match status" value="1"/>
</dbReference>
<feature type="domain" description="FGAR-AT PurM N-terminal-like" evidence="2">
    <location>
        <begin position="623"/>
        <end position="777"/>
    </location>
</feature>
<proteinExistence type="predicted"/>
<dbReference type="Pfam" id="PF22689">
    <property type="entry name" value="FGAR-AT_PurM_N-like"/>
    <property type="match status" value="1"/>
</dbReference>
<evidence type="ECO:0000313" key="3">
    <source>
        <dbReference type="EMBL" id="BBB06453.1"/>
    </source>
</evidence>
<dbReference type="SUPFAM" id="SSF56042">
    <property type="entry name" value="PurM C-terminal domain-like"/>
    <property type="match status" value="1"/>
</dbReference>
<dbReference type="PANTHER" id="PTHR10099:SF1">
    <property type="entry name" value="PHOSPHORIBOSYLFORMYLGLYCINAMIDINE SYNTHASE"/>
    <property type="match status" value="1"/>
</dbReference>
<sequence length="1290" mass="143693">MDRRKKKRCPRGASRDSVSMHFYVPTWPSGSVNFNRDGEGVTRVDFSFSMVNELCISALVKFETDGGSEGDFQSDPNLVSGLILNCLKEVVRGNRIDTRSELPPTFGSYMSSEQDPLSQPWTLSLDAVPLIQEILDNKLNQDPVNRKVVVQRVNFFHTYWSRHPLRPHHAEGSNNNLASELSFYRTPGDARFRILRPSREPLDLVLTRVAFPVSVHPKADLLCKIPDQFNDPNLPFLEAFYDNAVKTYHTEHGRVGYSLLVPNRASTLQLLNVRLDEEPLENCQALAHTIGRLSGHAPELDVFFHQPSHWGEGTIWALHLGIIGNSSSIQELQEYTEAHMLAQRCSGFPTLQGFFRVLNSTVLPPMTSLINPFSYTGSLSIANCLPKIQNYPTKKKISVFMLGDFFQYPVCEDGYEYHDSGKNLGSILNVIEMFTNLATENSSKGVSRVYLTNTMHAKITAVCGTMGFRTTVSLLPKEVTTGLLSFTEPNSETNQAIIRSKFLNVSAPVLLLAILDTPQNCMLLREICQTFGCQVSQLGRLSNVNGIIFHDDRETSCFREVSNTISFKHYKPRFSLPMSPDQSMLSYRPMAPSREPYHSRVPQVPSSAQEVLTAILQHPTVGSKAFVVRHIDRLTSGRVARQPGVGPIDCPVADYHVTVSKPYSQQTEKAYNYWTNTKPGCLDKCLKFEEDTVSGMCGSLGEQNTIFPFYPKAGAKLAITESCLGLALAPILSAKDIIVNICLTWPHYRESHGEISTLLQECREFCSEANVSCNITSCTSSQDISSESHETRTNLKSLVASASAFAPDVSLGVTPDLKEVHSRLMFVPVSKDFQLFGSIYQQVRQSKKYLGTPCEISASYLASVLEAIVYLRKERFILSGHDVNDGGLWAALVEMAISGMRSIDIVVPRDREMTPFLVSETPGLVLEIPLTQIPFVKDYLSNMSLTFFDVGAVGHKQCERVVNIFHGSEHKLSLPLTKVQADWSNYSSKMEGSGPSFDRFKLSEEAYLQEREAYVTHGPYSISGGVNPTHKVTILLLPGCPIPEAMVTALSHSGFRPQVVPLAHMTSFLGEDVCGLCIVGHNNMSDTGLADRLTNQLIPEDDRETLNSFLLRGNTFSLGIGSMACEILFHTKIHYNFPGREPPRCIQTASSRFESRWLNFLIPSNTNALAFNSLKGSLLPCWIQGTHLGFEFESNTDAKSLTFVGHTASLFYGHNMSSGPASTYPLNPSGKSSISGLCSADGRHLVLLHDPTLSFFMWQWPHVPKSNIPISVSPWKQMFYDLHRWVIRNH</sequence>
<evidence type="ECO:0000313" key="4">
    <source>
        <dbReference type="Proteomes" id="UP000289908"/>
    </source>
</evidence>
<dbReference type="GO" id="GO:0075733">
    <property type="term" value="P:intracellular transport of virus"/>
    <property type="evidence" value="ECO:0007669"/>
    <property type="project" value="InterPro"/>
</dbReference>
<dbReference type="GO" id="GO:0004642">
    <property type="term" value="F:phosphoribosylformylglycinamidine synthase activity"/>
    <property type="evidence" value="ECO:0007669"/>
    <property type="project" value="TreeGrafter"/>
</dbReference>
<dbReference type="InterPro" id="IPR055181">
    <property type="entry name" value="FGAR-AT_PurM_N-like"/>
</dbReference>
<feature type="domain" description="Tegument protein herpes virus N-terminal" evidence="1">
    <location>
        <begin position="327"/>
        <end position="547"/>
    </location>
</feature>
<dbReference type="SUPFAM" id="SSF55326">
    <property type="entry name" value="PurM N-terminal domain-like"/>
    <property type="match status" value="1"/>
</dbReference>
<reference evidence="3" key="1">
    <citation type="submission" date="2017-11" db="EMBL/GenBank/DDBJ databases">
        <title>Complete genome of Rhinolophus gammaherpesvirus-1.</title>
        <authorList>
            <person name="Maeda K."/>
            <person name="Noguchi K."/>
        </authorList>
    </citation>
    <scope>NUCLEOTIDE SEQUENCE [LARGE SCALE GENOMIC DNA]</scope>
    <source>
        <strain evidence="3">BV1</strain>
    </source>
</reference>
<dbReference type="GO" id="GO:0043657">
    <property type="term" value="C:host cell"/>
    <property type="evidence" value="ECO:0007669"/>
    <property type="project" value="GOC"/>
</dbReference>
<dbReference type="EMBL" id="LC333428">
    <property type="protein sequence ID" value="BBB06453.1"/>
    <property type="molecule type" value="Genomic_DNA"/>
</dbReference>
<dbReference type="InterPro" id="IPR024346">
    <property type="entry name" value="Tegument_herpes_virus_N"/>
</dbReference>